<dbReference type="RefSeq" id="WP_081555201.1">
    <property type="nucleotide sequence ID" value="NZ_MUKV01000008.1"/>
</dbReference>
<evidence type="ECO:0000259" key="10">
    <source>
        <dbReference type="Pfam" id="PF00155"/>
    </source>
</evidence>
<feature type="binding site" evidence="8">
    <location>
        <position position="20"/>
    </location>
    <ligand>
        <name>substrate</name>
    </ligand>
</feature>
<comment type="cofactor">
    <cofactor evidence="1 8 9">
        <name>pyridoxal 5'-phosphate</name>
        <dbReference type="ChEBI" id="CHEBI:597326"/>
    </cofactor>
</comment>
<comment type="pathway">
    <text evidence="2 8">Cofactor biosynthesis; biotin biosynthesis.</text>
</comment>
<feature type="binding site" evidence="8">
    <location>
        <position position="206"/>
    </location>
    <ligand>
        <name>pyridoxal 5'-phosphate</name>
        <dbReference type="ChEBI" id="CHEBI:597326"/>
    </ligand>
</feature>
<comment type="caution">
    <text evidence="11">The sequence shown here is derived from an EMBL/GenBank/DDBJ whole genome shotgun (WGS) entry which is preliminary data.</text>
</comment>
<proteinExistence type="inferred from homology"/>
<feature type="binding site" evidence="8">
    <location>
        <begin position="107"/>
        <end position="108"/>
    </location>
    <ligand>
        <name>pyridoxal 5'-phosphate</name>
        <dbReference type="ChEBI" id="CHEBI:597326"/>
    </ligand>
</feature>
<dbReference type="PANTHER" id="PTHR13693:SF100">
    <property type="entry name" value="8-AMINO-7-OXONONANOATE SYNTHASE"/>
    <property type="match status" value="1"/>
</dbReference>
<evidence type="ECO:0000313" key="12">
    <source>
        <dbReference type="Proteomes" id="UP000192721"/>
    </source>
</evidence>
<dbReference type="GO" id="GO:0008710">
    <property type="term" value="F:8-amino-7-oxononanoate synthase activity"/>
    <property type="evidence" value="ECO:0007669"/>
    <property type="project" value="UniProtKB-UniRule"/>
</dbReference>
<evidence type="ECO:0000256" key="6">
    <source>
        <dbReference type="ARBA" id="ARBA00022898"/>
    </source>
</evidence>
<dbReference type="InterPro" id="IPR050087">
    <property type="entry name" value="AON_synthase_class-II"/>
</dbReference>
<evidence type="ECO:0000256" key="8">
    <source>
        <dbReference type="HAMAP-Rule" id="MF_01693"/>
    </source>
</evidence>
<feature type="binding site" evidence="8">
    <location>
        <position position="178"/>
    </location>
    <ligand>
        <name>pyridoxal 5'-phosphate</name>
        <dbReference type="ChEBI" id="CHEBI:597326"/>
    </ligand>
</feature>
<reference evidence="11 12" key="1">
    <citation type="submission" date="2017-02" db="EMBL/GenBank/DDBJ databases">
        <title>Chromobacterium haemolyticum H5244.</title>
        <authorList>
            <person name="Gulvik C.A."/>
        </authorList>
    </citation>
    <scope>NUCLEOTIDE SEQUENCE [LARGE SCALE GENOMIC DNA]</scope>
    <source>
        <strain evidence="11 12">H5244</strain>
    </source>
</reference>
<feature type="modified residue" description="N6-(pyridoxal phosphate)lysine" evidence="8 9">
    <location>
        <position position="236"/>
    </location>
</feature>
<dbReference type="Gene3D" id="3.40.640.10">
    <property type="entry name" value="Type I PLP-dependent aspartate aminotransferase-like (Major domain)"/>
    <property type="match status" value="1"/>
</dbReference>
<feature type="binding site" evidence="8">
    <location>
        <position position="350"/>
    </location>
    <ligand>
        <name>substrate</name>
    </ligand>
</feature>
<evidence type="ECO:0000256" key="2">
    <source>
        <dbReference type="ARBA" id="ARBA00004746"/>
    </source>
</evidence>
<feature type="binding site" evidence="8">
    <location>
        <position position="233"/>
    </location>
    <ligand>
        <name>pyridoxal 5'-phosphate</name>
        <dbReference type="ChEBI" id="CHEBI:597326"/>
    </ligand>
</feature>
<dbReference type="Gene3D" id="3.90.1150.10">
    <property type="entry name" value="Aspartate Aminotransferase, domain 1"/>
    <property type="match status" value="1"/>
</dbReference>
<evidence type="ECO:0000256" key="7">
    <source>
        <dbReference type="ARBA" id="ARBA00047715"/>
    </source>
</evidence>
<dbReference type="Proteomes" id="UP000192721">
    <property type="component" value="Unassembled WGS sequence"/>
</dbReference>
<dbReference type="PANTHER" id="PTHR13693">
    <property type="entry name" value="CLASS II AMINOTRANSFERASE/8-AMINO-7-OXONONANOATE SYNTHASE"/>
    <property type="match status" value="1"/>
</dbReference>
<dbReference type="SUPFAM" id="SSF53383">
    <property type="entry name" value="PLP-dependent transferases"/>
    <property type="match status" value="1"/>
</dbReference>
<sequence length="384" mass="41202">MRLQDLPAALLDLSATHCRRQRAVIDSPQGVEVVVDGRSYVSFASNDYLGLADHPALVRAAQQGLERWGVGGGSSHLLAGHFSVQQQAEEALAEFVGQPAALLFGSGYAANLAIVSSLLDRGDAVFADRLNHASLNDACRLSRAEFKRFHHNDLTQLERLLAESSARSKLIAVESVYSMDGDEAPLPALLALAERYDAWLYVDDAHGFGVLCDGRGALAEHGLSSPRLIYMATLGKAAGVAGAFISGGADLVEWLINSARSYIYTTSQPPALACAILASLRLISEADERRARLRESIETVKSGLSEFKYSVGASRTPIQPLIIGSEEQALAMAARLRDQGLWVPAIRPPTVAAGTARLRLSLSAMHQPEHLQRLLSCIQRAAAS</sequence>
<dbReference type="UniPathway" id="UPA00078"/>
<evidence type="ECO:0000256" key="9">
    <source>
        <dbReference type="PIRSR" id="PIRSR604723-51"/>
    </source>
</evidence>
<dbReference type="CDD" id="cd06454">
    <property type="entry name" value="KBL_like"/>
    <property type="match status" value="1"/>
</dbReference>
<evidence type="ECO:0000256" key="5">
    <source>
        <dbReference type="ARBA" id="ARBA00022756"/>
    </source>
</evidence>
<comment type="catalytic activity">
    <reaction evidence="7 8">
        <text>6-carboxyhexanoyl-[ACP] + L-alanine + H(+) = (8S)-8-amino-7-oxononanoate + holo-[ACP] + CO2</text>
        <dbReference type="Rhea" id="RHEA:42288"/>
        <dbReference type="Rhea" id="RHEA-COMP:9685"/>
        <dbReference type="Rhea" id="RHEA-COMP:9955"/>
        <dbReference type="ChEBI" id="CHEBI:15378"/>
        <dbReference type="ChEBI" id="CHEBI:16526"/>
        <dbReference type="ChEBI" id="CHEBI:57972"/>
        <dbReference type="ChEBI" id="CHEBI:64479"/>
        <dbReference type="ChEBI" id="CHEBI:78846"/>
        <dbReference type="ChEBI" id="CHEBI:149468"/>
        <dbReference type="EC" id="2.3.1.47"/>
    </reaction>
</comment>
<evidence type="ECO:0000256" key="4">
    <source>
        <dbReference type="ARBA" id="ARBA00022679"/>
    </source>
</evidence>
<keyword evidence="5 8" id="KW-0093">Biotin biosynthesis</keyword>
<dbReference type="InterPro" id="IPR015424">
    <property type="entry name" value="PyrdxlP-dep_Trfase"/>
</dbReference>
<dbReference type="InterPro" id="IPR004723">
    <property type="entry name" value="AONS_Archaea/Proteobacteria"/>
</dbReference>
<dbReference type="InterPro" id="IPR015421">
    <property type="entry name" value="PyrdxlP-dep_Trfase_major"/>
</dbReference>
<accession>A0A1W0D2U9</accession>
<gene>
    <name evidence="8" type="primary">bioF</name>
    <name evidence="11" type="ORF">B0T45_08640</name>
</gene>
<protein>
    <recommendedName>
        <fullName evidence="8">8-amino-7-oxononanoate synthase</fullName>
        <shortName evidence="8">AONS</shortName>
        <ecNumber evidence="8">2.3.1.47</ecNumber>
    </recommendedName>
    <alternativeName>
        <fullName evidence="8">7-keto-8-amino-pelargonic acid synthase</fullName>
        <shortName evidence="8">7-KAP synthase</shortName>
        <shortName evidence="8">KAPA synthase</shortName>
    </alternativeName>
    <alternativeName>
        <fullName evidence="8">8-amino-7-ketopelargonate synthase</fullName>
    </alternativeName>
</protein>
<organism evidence="11 12">
    <name type="scientific">Chromobacterium haemolyticum</name>
    <dbReference type="NCBI Taxonomy" id="394935"/>
    <lineage>
        <taxon>Bacteria</taxon>
        <taxon>Pseudomonadati</taxon>
        <taxon>Pseudomonadota</taxon>
        <taxon>Betaproteobacteria</taxon>
        <taxon>Neisseriales</taxon>
        <taxon>Chromobacteriaceae</taxon>
        <taxon>Chromobacterium</taxon>
    </lineage>
</organism>
<comment type="subunit">
    <text evidence="3 8">Homodimer.</text>
</comment>
<dbReference type="InterPro" id="IPR015422">
    <property type="entry name" value="PyrdxlP-dep_Trfase_small"/>
</dbReference>
<dbReference type="AlphaFoldDB" id="A0A1W0D2U9"/>
<name>A0A1W0D2U9_9NEIS</name>
<dbReference type="EC" id="2.3.1.47" evidence="8"/>
<dbReference type="HAMAP" id="MF_01693">
    <property type="entry name" value="BioF_aminotrans_2"/>
    <property type="match status" value="1"/>
</dbReference>
<dbReference type="InterPro" id="IPR004839">
    <property type="entry name" value="Aminotransferase_I/II_large"/>
</dbReference>
<dbReference type="NCBIfam" id="TIGR00858">
    <property type="entry name" value="bioF"/>
    <property type="match status" value="1"/>
</dbReference>
<dbReference type="EMBL" id="MUKV01000008">
    <property type="protein sequence ID" value="OQS41341.1"/>
    <property type="molecule type" value="Genomic_DNA"/>
</dbReference>
<evidence type="ECO:0000256" key="3">
    <source>
        <dbReference type="ARBA" id="ARBA00011738"/>
    </source>
</evidence>
<dbReference type="GO" id="GO:0030170">
    <property type="term" value="F:pyridoxal phosphate binding"/>
    <property type="evidence" value="ECO:0007669"/>
    <property type="project" value="UniProtKB-UniRule"/>
</dbReference>
<comment type="function">
    <text evidence="8">Catalyzes the decarboxylative condensation of pimeloyl-[acyl-carrier protein] and L-alanine to produce 8-amino-7-oxononanoate (AON), [acyl-carrier protein], and carbon dioxide.</text>
</comment>
<feature type="binding site" evidence="8">
    <location>
        <position position="132"/>
    </location>
    <ligand>
        <name>substrate</name>
    </ligand>
</feature>
<dbReference type="InterPro" id="IPR022834">
    <property type="entry name" value="AONS_Proteobacteria"/>
</dbReference>
<keyword evidence="4 8" id="KW-0808">Transferase</keyword>
<dbReference type="GO" id="GO:0009102">
    <property type="term" value="P:biotin biosynthetic process"/>
    <property type="evidence" value="ECO:0007669"/>
    <property type="project" value="UniProtKB-UniRule"/>
</dbReference>
<feature type="domain" description="Aminotransferase class I/classII large" evidence="10">
    <location>
        <begin position="40"/>
        <end position="376"/>
    </location>
</feature>
<keyword evidence="6 8" id="KW-0663">Pyridoxal phosphate</keyword>
<dbReference type="Pfam" id="PF00155">
    <property type="entry name" value="Aminotran_1_2"/>
    <property type="match status" value="1"/>
</dbReference>
<evidence type="ECO:0000256" key="1">
    <source>
        <dbReference type="ARBA" id="ARBA00001933"/>
    </source>
</evidence>
<evidence type="ECO:0000313" key="11">
    <source>
        <dbReference type="EMBL" id="OQS41341.1"/>
    </source>
</evidence>
<comment type="similarity">
    <text evidence="8">Belongs to the class-II pyridoxal-phosphate-dependent aminotransferase family. BioF subfamily.</text>
</comment>